<comment type="similarity">
    <text evidence="2">Belongs to the PA-phosphatase related phosphoesterase family.</text>
</comment>
<evidence type="ECO:0000256" key="1">
    <source>
        <dbReference type="ARBA" id="ARBA00004141"/>
    </source>
</evidence>
<feature type="transmembrane region" description="Helical" evidence="6">
    <location>
        <begin position="241"/>
        <end position="260"/>
    </location>
</feature>
<feature type="transmembrane region" description="Helical" evidence="6">
    <location>
        <begin position="61"/>
        <end position="82"/>
    </location>
</feature>
<dbReference type="InterPro" id="IPR036938">
    <property type="entry name" value="PAP2/HPO_sf"/>
</dbReference>
<dbReference type="SMART" id="SM00014">
    <property type="entry name" value="acidPPc"/>
    <property type="match status" value="1"/>
</dbReference>
<dbReference type="GO" id="GO:0046839">
    <property type="term" value="P:phospholipid dephosphorylation"/>
    <property type="evidence" value="ECO:0007669"/>
    <property type="project" value="TreeGrafter"/>
</dbReference>
<feature type="domain" description="Phosphatidic acid phosphatase type 2/haloperoxidase" evidence="7">
    <location>
        <begin position="108"/>
        <end position="256"/>
    </location>
</feature>
<name>A0A8K0CYA7_IGNLU</name>
<dbReference type="GO" id="GO:0007165">
    <property type="term" value="P:signal transduction"/>
    <property type="evidence" value="ECO:0007669"/>
    <property type="project" value="TreeGrafter"/>
</dbReference>
<evidence type="ECO:0000259" key="7">
    <source>
        <dbReference type="SMART" id="SM00014"/>
    </source>
</evidence>
<dbReference type="Proteomes" id="UP000801492">
    <property type="component" value="Unassembled WGS sequence"/>
</dbReference>
<dbReference type="GO" id="GO:0008195">
    <property type="term" value="F:phosphatidate phosphatase activity"/>
    <property type="evidence" value="ECO:0007669"/>
    <property type="project" value="TreeGrafter"/>
</dbReference>
<dbReference type="Pfam" id="PF01569">
    <property type="entry name" value="PAP2"/>
    <property type="match status" value="1"/>
</dbReference>
<evidence type="ECO:0000313" key="8">
    <source>
        <dbReference type="EMBL" id="KAF2895940.1"/>
    </source>
</evidence>
<keyword evidence="4 6" id="KW-1133">Transmembrane helix</keyword>
<keyword evidence="3 6" id="KW-0812">Transmembrane</keyword>
<feature type="transmembrane region" description="Helical" evidence="6">
    <location>
        <begin position="14"/>
        <end position="34"/>
    </location>
</feature>
<evidence type="ECO:0000256" key="3">
    <source>
        <dbReference type="ARBA" id="ARBA00022692"/>
    </source>
</evidence>
<dbReference type="InterPro" id="IPR000326">
    <property type="entry name" value="PAP2/HPO"/>
</dbReference>
<keyword evidence="5 6" id="KW-0472">Membrane</keyword>
<evidence type="ECO:0000256" key="6">
    <source>
        <dbReference type="SAM" id="Phobius"/>
    </source>
</evidence>
<evidence type="ECO:0000256" key="5">
    <source>
        <dbReference type="ARBA" id="ARBA00023136"/>
    </source>
</evidence>
<dbReference type="GO" id="GO:0005886">
    <property type="term" value="C:plasma membrane"/>
    <property type="evidence" value="ECO:0007669"/>
    <property type="project" value="TreeGrafter"/>
</dbReference>
<keyword evidence="9" id="KW-1185">Reference proteome</keyword>
<comment type="caution">
    <text evidence="8">The sequence shown here is derived from an EMBL/GenBank/DDBJ whole genome shotgun (WGS) entry which is preliminary data.</text>
</comment>
<sequence>MENEIRRVVPVQKIICDVLLLMCVGFPILFLFLWGDPYQRGFFCYDESLRHPFHESTVPSFYLYIFGLGMTSVVMLATEFFINMNDGRHFYILGFKLPMWMWQAYCVIGVFLFGAACSQLTTDIMKYTIGRLRPHFYTVCQPSTNCSDPKNYHLYHENFYCTNPAYTDTKRILKEMRLSFPSGHSSFSMYSMLYFSIYLQSRMTWNGSKLLRHTLQFLALTSSIYTGMTRVSDYKHHWSDVLSGFLIGATTASLVAAFVAKLEETNSKYNKYLRCACEYEDIPP</sequence>
<gene>
    <name evidence="8" type="ORF">ILUMI_10235</name>
</gene>
<protein>
    <recommendedName>
        <fullName evidence="7">Phosphatidic acid phosphatase type 2/haloperoxidase domain-containing protein</fullName>
    </recommendedName>
</protein>
<dbReference type="SUPFAM" id="SSF48317">
    <property type="entry name" value="Acid phosphatase/Vanadium-dependent haloperoxidase"/>
    <property type="match status" value="1"/>
</dbReference>
<dbReference type="CDD" id="cd03384">
    <property type="entry name" value="PAP2_wunen"/>
    <property type="match status" value="1"/>
</dbReference>
<evidence type="ECO:0000256" key="4">
    <source>
        <dbReference type="ARBA" id="ARBA00022989"/>
    </source>
</evidence>
<dbReference type="OrthoDB" id="8907274at2759"/>
<reference evidence="8" key="1">
    <citation type="submission" date="2019-08" db="EMBL/GenBank/DDBJ databases">
        <title>The genome of the North American firefly Photinus pyralis.</title>
        <authorList>
            <consortium name="Photinus pyralis genome working group"/>
            <person name="Fallon T.R."/>
            <person name="Sander Lower S.E."/>
            <person name="Weng J.-K."/>
        </authorList>
    </citation>
    <scope>NUCLEOTIDE SEQUENCE</scope>
    <source>
        <strain evidence="8">TRF0915ILg1</strain>
        <tissue evidence="8">Whole body</tissue>
    </source>
</reference>
<dbReference type="AlphaFoldDB" id="A0A8K0CYA7"/>
<accession>A0A8K0CYA7</accession>
<dbReference type="PANTHER" id="PTHR10165:SF197">
    <property type="entry name" value="FI04477P-RELATED"/>
    <property type="match status" value="1"/>
</dbReference>
<proteinExistence type="inferred from homology"/>
<dbReference type="Gene3D" id="1.20.144.10">
    <property type="entry name" value="Phosphatidic acid phosphatase type 2/haloperoxidase"/>
    <property type="match status" value="1"/>
</dbReference>
<dbReference type="EMBL" id="VTPC01005498">
    <property type="protein sequence ID" value="KAF2895940.1"/>
    <property type="molecule type" value="Genomic_DNA"/>
</dbReference>
<dbReference type="PANTHER" id="PTHR10165">
    <property type="entry name" value="LIPID PHOSPHATE PHOSPHATASE"/>
    <property type="match status" value="1"/>
</dbReference>
<dbReference type="InterPro" id="IPR043216">
    <property type="entry name" value="PAP-like"/>
</dbReference>
<evidence type="ECO:0000313" key="9">
    <source>
        <dbReference type="Proteomes" id="UP000801492"/>
    </source>
</evidence>
<organism evidence="8 9">
    <name type="scientific">Ignelater luminosus</name>
    <name type="common">Cucubano</name>
    <name type="synonym">Pyrophorus luminosus</name>
    <dbReference type="NCBI Taxonomy" id="2038154"/>
    <lineage>
        <taxon>Eukaryota</taxon>
        <taxon>Metazoa</taxon>
        <taxon>Ecdysozoa</taxon>
        <taxon>Arthropoda</taxon>
        <taxon>Hexapoda</taxon>
        <taxon>Insecta</taxon>
        <taxon>Pterygota</taxon>
        <taxon>Neoptera</taxon>
        <taxon>Endopterygota</taxon>
        <taxon>Coleoptera</taxon>
        <taxon>Polyphaga</taxon>
        <taxon>Elateriformia</taxon>
        <taxon>Elateroidea</taxon>
        <taxon>Elateridae</taxon>
        <taxon>Agrypninae</taxon>
        <taxon>Pyrophorini</taxon>
        <taxon>Ignelater</taxon>
    </lineage>
</organism>
<comment type="subcellular location">
    <subcellularLocation>
        <location evidence="1">Membrane</location>
        <topology evidence="1">Multi-pass membrane protein</topology>
    </subcellularLocation>
</comment>
<dbReference type="GO" id="GO:0006644">
    <property type="term" value="P:phospholipid metabolic process"/>
    <property type="evidence" value="ECO:0007669"/>
    <property type="project" value="InterPro"/>
</dbReference>
<evidence type="ECO:0000256" key="2">
    <source>
        <dbReference type="ARBA" id="ARBA00008816"/>
    </source>
</evidence>